<dbReference type="KEGG" id="som:SOMG_00669"/>
<dbReference type="SMART" id="SM00028">
    <property type="entry name" value="TPR"/>
    <property type="match status" value="2"/>
</dbReference>
<dbReference type="EMBL" id="CP115611">
    <property type="protein sequence ID" value="WBW70745.1"/>
    <property type="molecule type" value="Genomic_DNA"/>
</dbReference>
<dbReference type="RefSeq" id="XP_056034988.1">
    <property type="nucleotide sequence ID" value="XM_056179463.1"/>
</dbReference>
<evidence type="ECO:0000256" key="1">
    <source>
        <dbReference type="PROSITE-ProRule" id="PRU00339"/>
    </source>
</evidence>
<keyword evidence="1" id="KW-0802">TPR repeat</keyword>
<keyword evidence="3" id="KW-0689">Ribosomal protein</keyword>
<keyword evidence="3" id="KW-0687">Ribonucleoprotein</keyword>
<evidence type="ECO:0000313" key="4">
    <source>
        <dbReference type="Proteomes" id="UP001212411"/>
    </source>
</evidence>
<dbReference type="SUPFAM" id="SSF48452">
    <property type="entry name" value="TPR-like"/>
    <property type="match status" value="1"/>
</dbReference>
<dbReference type="Proteomes" id="UP001212411">
    <property type="component" value="Chromosome 1"/>
</dbReference>
<dbReference type="Gene3D" id="1.25.40.10">
    <property type="entry name" value="Tetratricopeptide repeat domain"/>
    <property type="match status" value="2"/>
</dbReference>
<proteinExistence type="predicted"/>
<evidence type="ECO:0000313" key="3">
    <source>
        <dbReference type="EMBL" id="WBW70745.1"/>
    </source>
</evidence>
<gene>
    <name evidence="3" type="primary">acl4</name>
    <name evidence="3" type="ORF">SOMG_00669</name>
</gene>
<dbReference type="GeneID" id="80874152"/>
<dbReference type="InterPro" id="IPR011990">
    <property type="entry name" value="TPR-like_helical_dom_sf"/>
</dbReference>
<organism evidence="3 4">
    <name type="scientific">Schizosaccharomyces osmophilus</name>
    <dbReference type="NCBI Taxonomy" id="2545709"/>
    <lineage>
        <taxon>Eukaryota</taxon>
        <taxon>Fungi</taxon>
        <taxon>Dikarya</taxon>
        <taxon>Ascomycota</taxon>
        <taxon>Taphrinomycotina</taxon>
        <taxon>Schizosaccharomycetes</taxon>
        <taxon>Schizosaccharomycetales</taxon>
        <taxon>Schizosaccharomycetaceae</taxon>
        <taxon>Schizosaccharomyces</taxon>
    </lineage>
</organism>
<feature type="compositionally biased region" description="Acidic residues" evidence="2">
    <location>
        <begin position="314"/>
        <end position="338"/>
    </location>
</feature>
<dbReference type="Pfam" id="PF13181">
    <property type="entry name" value="TPR_8"/>
    <property type="match status" value="2"/>
</dbReference>
<dbReference type="CDD" id="cd24142">
    <property type="entry name" value="ACL4-like"/>
    <property type="match status" value="1"/>
</dbReference>
<reference evidence="3 4" key="1">
    <citation type="journal article" date="2023" name="G3 (Bethesda)">
        <title>A high-quality reference genome for the fission yeast Schizosaccharomyces osmophilus.</title>
        <authorList>
            <person name="Jia G.S."/>
            <person name="Zhang W.C."/>
            <person name="Liang Y."/>
            <person name="Liu X.H."/>
            <person name="Rhind N."/>
            <person name="Pidoux A."/>
            <person name="Brysch-Herzberg M."/>
            <person name="Du L.L."/>
        </authorList>
    </citation>
    <scope>NUCLEOTIDE SEQUENCE [LARGE SCALE GENOMIC DNA]</scope>
    <source>
        <strain evidence="3 4">CBS 15793</strain>
    </source>
</reference>
<feature type="repeat" description="TPR" evidence="1">
    <location>
        <begin position="39"/>
        <end position="72"/>
    </location>
</feature>
<dbReference type="PROSITE" id="PS50005">
    <property type="entry name" value="TPR"/>
    <property type="match status" value="1"/>
</dbReference>
<accession>A0AAF0AUA0</accession>
<protein>
    <submittedName>
        <fullName evidence="3">Assembly chaperone for ribosomal protein Rpl4, TPR repeat protein Acl4</fullName>
    </submittedName>
</protein>
<feature type="region of interest" description="Disordered" evidence="2">
    <location>
        <begin position="311"/>
        <end position="338"/>
    </location>
</feature>
<name>A0AAF0AUA0_9SCHI</name>
<keyword evidence="4" id="KW-1185">Reference proteome</keyword>
<dbReference type="GO" id="GO:0005840">
    <property type="term" value="C:ribosome"/>
    <property type="evidence" value="ECO:0007669"/>
    <property type="project" value="UniProtKB-KW"/>
</dbReference>
<evidence type="ECO:0000256" key="2">
    <source>
        <dbReference type="SAM" id="MobiDB-lite"/>
    </source>
</evidence>
<dbReference type="InterPro" id="IPR019734">
    <property type="entry name" value="TPR_rpt"/>
</dbReference>
<sequence length="338" mass="38463">MSEFEADLSGIRDKLKENNPSEAIILAQVAVQKASENDGRAHEMLGEAFAELGEIKKAKDAFRESIKRSDNLQEDSGYEKYLWMAQIIEDSEKSLLLYDRGLNILSRLYELNCNDVDVKKKLQGAYCSVAELFMTDLCMREEAESQCEKYTNLALQVDHTNAEALQTLASMRISQQNFEEAKDALKQCLQSISNAAMEDSIDLPTYAIRTSVARLLIEVEMHQEAHDLLIYLQKEDDEIVDVWYLLGWNCYVEAQNLQEQGSVSEDDVKELLISAKSYFLGALATYQKTMWDDEGILEHMKEILQVLNELGVPDPEEDAGEPEEPDWETDSDENMQDS</sequence>
<dbReference type="AlphaFoldDB" id="A0AAF0AUA0"/>